<feature type="domain" description="AbiEi antitoxin C-terminal" evidence="1">
    <location>
        <begin position="49"/>
        <end position="133"/>
    </location>
</feature>
<proteinExistence type="predicted"/>
<evidence type="ECO:0000313" key="3">
    <source>
        <dbReference type="Proteomes" id="UP000321034"/>
    </source>
</evidence>
<dbReference type="OrthoDB" id="4802815at2"/>
<reference evidence="2 3" key="1">
    <citation type="submission" date="2019-08" db="EMBL/GenBank/DDBJ databases">
        <authorList>
            <person name="Dong K."/>
        </authorList>
    </citation>
    <scope>NUCLEOTIDE SEQUENCE [LARGE SCALE GENOMIC DNA]</scope>
    <source>
        <strain evidence="2 3">JCM14558</strain>
    </source>
</reference>
<dbReference type="EMBL" id="VRSV01000001">
    <property type="protein sequence ID" value="TXK13019.1"/>
    <property type="molecule type" value="Genomic_DNA"/>
</dbReference>
<protein>
    <recommendedName>
        <fullName evidence="1">AbiEi antitoxin C-terminal domain-containing protein</fullName>
    </recommendedName>
</protein>
<dbReference type="AlphaFoldDB" id="A0A5C8I3X1"/>
<evidence type="ECO:0000259" key="1">
    <source>
        <dbReference type="Pfam" id="PF09407"/>
    </source>
</evidence>
<dbReference type="Pfam" id="PF09407">
    <property type="entry name" value="AbiEi_1"/>
    <property type="match status" value="1"/>
</dbReference>
<organism evidence="2 3">
    <name type="scientific">Microbacterium hatanonis</name>
    <dbReference type="NCBI Taxonomy" id="404366"/>
    <lineage>
        <taxon>Bacteria</taxon>
        <taxon>Bacillati</taxon>
        <taxon>Actinomycetota</taxon>
        <taxon>Actinomycetes</taxon>
        <taxon>Micrococcales</taxon>
        <taxon>Microbacteriaceae</taxon>
        <taxon>Microbacterium</taxon>
    </lineage>
</organism>
<accession>A0A5C8I3X1</accession>
<keyword evidence="3" id="KW-1185">Reference proteome</keyword>
<gene>
    <name evidence="2" type="ORF">FVP77_06160</name>
</gene>
<evidence type="ECO:0000313" key="2">
    <source>
        <dbReference type="EMBL" id="TXK13019.1"/>
    </source>
</evidence>
<dbReference type="RefSeq" id="WP_147893705.1">
    <property type="nucleotide sequence ID" value="NZ_BAAANR010000001.1"/>
</dbReference>
<name>A0A5C8I3X1_9MICO</name>
<comment type="caution">
    <text evidence="2">The sequence shown here is derived from an EMBL/GenBank/DDBJ whole genome shotgun (WGS) entry which is preliminary data.</text>
</comment>
<dbReference type="InterPro" id="IPR018547">
    <property type="entry name" value="AbiEi_C"/>
</dbReference>
<dbReference type="Proteomes" id="UP000321034">
    <property type="component" value="Unassembled WGS sequence"/>
</dbReference>
<sequence>MPSPFVYLPGVRLTEAELSAACLDGHVVALGDGYIPADVVESTVLRAASVAHLLGTTLAATHESAAWILGRLDEPPARHSVQRAVDRRLHHVVSRRLLYRDPFIEGSDLLEIARVRVSTPARTLADLARSPESSSRALARRWALERPDDAAESLAWLERHRSIPHKRNARMLLASVRTS</sequence>